<dbReference type="InterPro" id="IPR003599">
    <property type="entry name" value="Ig_sub"/>
</dbReference>
<dbReference type="GeneID" id="101853652"/>
<organism evidence="3 4">
    <name type="scientific">Aplysia californica</name>
    <name type="common">California sea hare</name>
    <dbReference type="NCBI Taxonomy" id="6500"/>
    <lineage>
        <taxon>Eukaryota</taxon>
        <taxon>Metazoa</taxon>
        <taxon>Spiralia</taxon>
        <taxon>Lophotrochozoa</taxon>
        <taxon>Mollusca</taxon>
        <taxon>Gastropoda</taxon>
        <taxon>Heterobranchia</taxon>
        <taxon>Euthyneura</taxon>
        <taxon>Tectipleura</taxon>
        <taxon>Aplysiida</taxon>
        <taxon>Aplysioidea</taxon>
        <taxon>Aplysiidae</taxon>
        <taxon>Aplysia</taxon>
    </lineage>
</organism>
<reference evidence="4" key="1">
    <citation type="submission" date="2025-08" db="UniProtKB">
        <authorList>
            <consortium name="RefSeq"/>
        </authorList>
    </citation>
    <scope>IDENTIFICATION</scope>
</reference>
<dbReference type="PANTHER" id="PTHR23279">
    <property type="entry name" value="DEFECTIVE PROBOSCIS EXTENSION RESPONSE DPR -RELATED"/>
    <property type="match status" value="1"/>
</dbReference>
<dbReference type="InterPro" id="IPR013151">
    <property type="entry name" value="Immunoglobulin_dom"/>
</dbReference>
<dbReference type="SMART" id="SM00409">
    <property type="entry name" value="IG"/>
    <property type="match status" value="2"/>
</dbReference>
<feature type="transmembrane region" description="Helical" evidence="1">
    <location>
        <begin position="78"/>
        <end position="98"/>
    </location>
</feature>
<dbReference type="InterPro" id="IPR036179">
    <property type="entry name" value="Ig-like_dom_sf"/>
</dbReference>
<dbReference type="InterPro" id="IPR013783">
    <property type="entry name" value="Ig-like_fold"/>
</dbReference>
<gene>
    <name evidence="4" type="primary">LOC101853652</name>
</gene>
<sequence>MRARYEYTPIQLFRPPPRIRKELVVSKENTPLVKPPQTDTRSRGSRSVTVNCCRDSGYNSAGDRDTERTARNILLRRSGSPASVLGIFLVTLMMMQIVQVAPQGPPYPEPVFLPRLLNVTAREGGTALLPCAVHFLGTKEVTWKKLGGDHFLSVGAITWVKDPNLELSFNEITPEVTEWNLLIKRVAPEHAGTYECRISDKDKLYRYIKLNVIGPPLEEPVSRPPIALSGKRYVEQGEPIHLFCNTTGPLGDHLSIDWFKDGDKIDYSTYKHIVITNYNVVETNSLFRRPNSSLLVSELLIDRSRASDTGTYICRSAQGYIANHKVTVLFADTTNVKRGNPSTGSGTSQLQCLDILIHVIIISVISLQISLIVSSS</sequence>
<dbReference type="SUPFAM" id="SSF48726">
    <property type="entry name" value="Immunoglobulin"/>
    <property type="match status" value="2"/>
</dbReference>
<keyword evidence="1" id="KW-0472">Membrane</keyword>
<name>A0ABM1AC64_APLCA</name>
<dbReference type="InterPro" id="IPR037448">
    <property type="entry name" value="Zig-8"/>
</dbReference>
<keyword evidence="1" id="KW-1133">Transmembrane helix</keyword>
<feature type="domain" description="Ig-like" evidence="2">
    <location>
        <begin position="224"/>
        <end position="327"/>
    </location>
</feature>
<dbReference type="RefSeq" id="XP_012944909.2">
    <property type="nucleotide sequence ID" value="XM_013089455.2"/>
</dbReference>
<dbReference type="Proteomes" id="UP000694888">
    <property type="component" value="Unplaced"/>
</dbReference>
<evidence type="ECO:0000313" key="4">
    <source>
        <dbReference type="RefSeq" id="XP_012944909.2"/>
    </source>
</evidence>
<dbReference type="Pfam" id="PF00047">
    <property type="entry name" value="ig"/>
    <property type="match status" value="1"/>
</dbReference>
<dbReference type="PROSITE" id="PS50835">
    <property type="entry name" value="IG_LIKE"/>
    <property type="match status" value="2"/>
</dbReference>
<dbReference type="InterPro" id="IPR007110">
    <property type="entry name" value="Ig-like_dom"/>
</dbReference>
<evidence type="ECO:0000313" key="3">
    <source>
        <dbReference type="Proteomes" id="UP000694888"/>
    </source>
</evidence>
<proteinExistence type="predicted"/>
<protein>
    <submittedName>
        <fullName evidence="4">Uncharacterized protein LOC101853652 isoform X1</fullName>
    </submittedName>
</protein>
<evidence type="ECO:0000259" key="2">
    <source>
        <dbReference type="PROSITE" id="PS50835"/>
    </source>
</evidence>
<dbReference type="Gene3D" id="2.60.40.10">
    <property type="entry name" value="Immunoglobulins"/>
    <property type="match status" value="2"/>
</dbReference>
<keyword evidence="3" id="KW-1185">Reference proteome</keyword>
<evidence type="ECO:0000256" key="1">
    <source>
        <dbReference type="SAM" id="Phobius"/>
    </source>
</evidence>
<keyword evidence="1" id="KW-0812">Transmembrane</keyword>
<dbReference type="InterPro" id="IPR003598">
    <property type="entry name" value="Ig_sub2"/>
</dbReference>
<accession>A0ABM1AC64</accession>
<feature type="domain" description="Ig-like" evidence="2">
    <location>
        <begin position="108"/>
        <end position="222"/>
    </location>
</feature>
<dbReference type="PANTHER" id="PTHR23279:SF36">
    <property type="entry name" value="DEFECTIVE PROBOSCIS EXTENSION RESPONSE 9, ISOFORM A"/>
    <property type="match status" value="1"/>
</dbReference>
<dbReference type="SMART" id="SM00408">
    <property type="entry name" value="IGc2"/>
    <property type="match status" value="2"/>
</dbReference>